<protein>
    <submittedName>
        <fullName evidence="1">Uncharacterized protein</fullName>
    </submittedName>
</protein>
<reference evidence="1" key="2">
    <citation type="submission" date="2020-09" db="EMBL/GenBank/DDBJ databases">
        <authorList>
            <person name="Yu Y."/>
        </authorList>
    </citation>
    <scope>NUCLEOTIDE SEQUENCE</scope>
    <source>
        <strain evidence="1">KCTC 49039</strain>
    </source>
</reference>
<comment type="caution">
    <text evidence="1">The sequence shown here is derived from an EMBL/GenBank/DDBJ whole genome shotgun (WGS) entry which is preliminary data.</text>
</comment>
<name>A0A927PG85_9MICO</name>
<dbReference type="RefSeq" id="WP_191829910.1">
    <property type="nucleotide sequence ID" value="NZ_JACYHB010000014.1"/>
</dbReference>
<evidence type="ECO:0000313" key="2">
    <source>
        <dbReference type="Proteomes" id="UP000610846"/>
    </source>
</evidence>
<dbReference type="AlphaFoldDB" id="A0A927PG85"/>
<accession>A0A927PG85</accession>
<reference evidence="1" key="1">
    <citation type="journal article" date="2018" name="Curr. Microbiol.">
        <title>Cellulosimicrobium arenosum sp. nov., Isolated from Marine Sediment Sand.</title>
        <authorList>
            <person name="Oh M."/>
            <person name="Kim J.H."/>
            <person name="Yoon J.H."/>
            <person name="Schumann P."/>
            <person name="Kim W."/>
        </authorList>
    </citation>
    <scope>NUCLEOTIDE SEQUENCE</scope>
    <source>
        <strain evidence="1">KCTC 49039</strain>
    </source>
</reference>
<dbReference type="Proteomes" id="UP000610846">
    <property type="component" value="Unassembled WGS sequence"/>
</dbReference>
<evidence type="ECO:0000313" key="1">
    <source>
        <dbReference type="EMBL" id="MBD8080327.1"/>
    </source>
</evidence>
<dbReference type="EMBL" id="JACYHB010000014">
    <property type="protein sequence ID" value="MBD8080327.1"/>
    <property type="molecule type" value="Genomic_DNA"/>
</dbReference>
<organism evidence="1 2">
    <name type="scientific">Cellulosimicrobium arenosum</name>
    <dbReference type="NCBI Taxonomy" id="2708133"/>
    <lineage>
        <taxon>Bacteria</taxon>
        <taxon>Bacillati</taxon>
        <taxon>Actinomycetota</taxon>
        <taxon>Actinomycetes</taxon>
        <taxon>Micrococcales</taxon>
        <taxon>Promicromonosporaceae</taxon>
        <taxon>Cellulosimicrobium</taxon>
    </lineage>
</organism>
<sequence>MHDTLPTAPSRYEVRTALLWALEHDRDALLEHRETTQRSSWEAARGAADRHLVRRWRASDLVPGA</sequence>
<gene>
    <name evidence="1" type="ORF">IF651_14820</name>
</gene>
<keyword evidence="2" id="KW-1185">Reference proteome</keyword>
<proteinExistence type="predicted"/>